<protein>
    <submittedName>
        <fullName evidence="2">Fibrobacter succinogenes major paralogous domain-containing protein</fullName>
    </submittedName>
</protein>
<reference evidence="2 3" key="1">
    <citation type="submission" date="2020-08" db="EMBL/GenBank/DDBJ databases">
        <title>Croceimicrobium hydrocarbonivorans gen. nov., sp. nov., a novel marine bacterium isolated from a bacterial consortium that degrades polyethylene terephthalate.</title>
        <authorList>
            <person name="Liu R."/>
        </authorList>
    </citation>
    <scope>NUCLEOTIDE SEQUENCE [LARGE SCALE GENOMIC DNA]</scope>
    <source>
        <strain evidence="2 3">A20-9</strain>
    </source>
</reference>
<dbReference type="AlphaFoldDB" id="A0A7H0VJ92"/>
<sequence>MKRYYILLLASLLIIAAKEGEESMTDHDGNTYHTTIVANYEVMAENYAVTKFRNGDPIYEAKSEEDWHSAAREGRPAYCKIEGPTGQEAASGYLYNWFVVRDPRGFAPEGWKVPSKAEFTEMLKEGDVHKSKSWAYGYRVLKESRKKVEKMIRKEEVNPNYPVYRLMFHASGMRGGFGKYKPILATKAYVMLEEYDKVYSIDSHAEEVDMDAWQGGFGVPVRLIRKLK</sequence>
<organism evidence="2 3">
    <name type="scientific">Croceimicrobium hydrocarbonivorans</name>
    <dbReference type="NCBI Taxonomy" id="2761580"/>
    <lineage>
        <taxon>Bacteria</taxon>
        <taxon>Pseudomonadati</taxon>
        <taxon>Bacteroidota</taxon>
        <taxon>Flavobacteriia</taxon>
        <taxon>Flavobacteriales</taxon>
        <taxon>Owenweeksiaceae</taxon>
        <taxon>Croceimicrobium</taxon>
    </lineage>
</organism>
<dbReference type="EMBL" id="CP060139">
    <property type="protein sequence ID" value="QNR25790.1"/>
    <property type="molecule type" value="Genomic_DNA"/>
</dbReference>
<feature type="domain" description="Fibrobacter succinogenes major paralogous" evidence="1">
    <location>
        <begin position="43"/>
        <end position="148"/>
    </location>
</feature>
<dbReference type="InterPro" id="IPR011871">
    <property type="entry name" value="Fib_succ_major"/>
</dbReference>
<gene>
    <name evidence="2" type="ORF">H4K34_08090</name>
</gene>
<dbReference type="Pfam" id="PF09603">
    <property type="entry name" value="Fib_succ_major"/>
    <property type="match status" value="1"/>
</dbReference>
<keyword evidence="3" id="KW-1185">Reference proteome</keyword>
<evidence type="ECO:0000259" key="1">
    <source>
        <dbReference type="Pfam" id="PF09603"/>
    </source>
</evidence>
<dbReference type="KEGG" id="chyd:H4K34_08090"/>
<name>A0A7H0VJ92_9FLAO</name>
<evidence type="ECO:0000313" key="3">
    <source>
        <dbReference type="Proteomes" id="UP000516305"/>
    </source>
</evidence>
<evidence type="ECO:0000313" key="2">
    <source>
        <dbReference type="EMBL" id="QNR25790.1"/>
    </source>
</evidence>
<proteinExistence type="predicted"/>
<dbReference type="Proteomes" id="UP000516305">
    <property type="component" value="Chromosome"/>
</dbReference>
<accession>A0A7H0VJ92</accession>
<dbReference type="RefSeq" id="WP_210760315.1">
    <property type="nucleotide sequence ID" value="NZ_CP060139.1"/>
</dbReference>